<dbReference type="GO" id="GO:0035269">
    <property type="term" value="P:protein O-linked glycosylation via mannose"/>
    <property type="evidence" value="ECO:0007669"/>
    <property type="project" value="TreeGrafter"/>
</dbReference>
<evidence type="ECO:0000256" key="2">
    <source>
        <dbReference type="ARBA" id="ARBA00022803"/>
    </source>
</evidence>
<dbReference type="PROSITE" id="PS50005">
    <property type="entry name" value="TPR"/>
    <property type="match status" value="5"/>
</dbReference>
<dbReference type="InterPro" id="IPR013105">
    <property type="entry name" value="TPR_2"/>
</dbReference>
<dbReference type="SUPFAM" id="SSF48452">
    <property type="entry name" value="TPR-like"/>
    <property type="match status" value="1"/>
</dbReference>
<accession>A0A1G1KVB7</accession>
<dbReference type="InterPro" id="IPR019734">
    <property type="entry name" value="TPR_rpt"/>
</dbReference>
<comment type="caution">
    <text evidence="5">The sequence shown here is derived from an EMBL/GenBank/DDBJ whole genome shotgun (WGS) entry which is preliminary data.</text>
</comment>
<organism evidence="5 6">
    <name type="scientific">Candidatus Danuiimicrobium aquiferis</name>
    <dbReference type="NCBI Taxonomy" id="1801832"/>
    <lineage>
        <taxon>Bacteria</taxon>
        <taxon>Pseudomonadati</taxon>
        <taxon>Candidatus Omnitrophota</taxon>
        <taxon>Candidatus Danuiimicrobium</taxon>
    </lineage>
</organism>
<evidence type="ECO:0000313" key="6">
    <source>
        <dbReference type="Proteomes" id="UP000178187"/>
    </source>
</evidence>
<feature type="repeat" description="TPR" evidence="3">
    <location>
        <begin position="192"/>
        <end position="225"/>
    </location>
</feature>
<dbReference type="GO" id="GO:0000030">
    <property type="term" value="F:mannosyltransferase activity"/>
    <property type="evidence" value="ECO:0007669"/>
    <property type="project" value="TreeGrafter"/>
</dbReference>
<feature type="repeat" description="TPR" evidence="3">
    <location>
        <begin position="57"/>
        <end position="90"/>
    </location>
</feature>
<evidence type="ECO:0000256" key="3">
    <source>
        <dbReference type="PROSITE-ProRule" id="PRU00339"/>
    </source>
</evidence>
<dbReference type="EMBL" id="MHFR01000048">
    <property type="protein sequence ID" value="OGW96825.1"/>
    <property type="molecule type" value="Genomic_DNA"/>
</dbReference>
<dbReference type="SMART" id="SM00028">
    <property type="entry name" value="TPR"/>
    <property type="match status" value="7"/>
</dbReference>
<dbReference type="PROSITE" id="PS50293">
    <property type="entry name" value="TPR_REGION"/>
    <property type="match status" value="3"/>
</dbReference>
<gene>
    <name evidence="5" type="ORF">A3G33_01680</name>
</gene>
<feature type="repeat" description="TPR" evidence="3">
    <location>
        <begin position="158"/>
        <end position="191"/>
    </location>
</feature>
<dbReference type="Gene3D" id="1.25.40.10">
    <property type="entry name" value="Tetratricopeptide repeat domain"/>
    <property type="match status" value="3"/>
</dbReference>
<reference evidence="5 6" key="1">
    <citation type="journal article" date="2016" name="Nat. Commun.">
        <title>Thousands of microbial genomes shed light on interconnected biogeochemical processes in an aquifer system.</title>
        <authorList>
            <person name="Anantharaman K."/>
            <person name="Brown C.T."/>
            <person name="Hug L.A."/>
            <person name="Sharon I."/>
            <person name="Castelle C.J."/>
            <person name="Probst A.J."/>
            <person name="Thomas B.C."/>
            <person name="Singh A."/>
            <person name="Wilkins M.J."/>
            <person name="Karaoz U."/>
            <person name="Brodie E.L."/>
            <person name="Williams K.H."/>
            <person name="Hubbard S.S."/>
            <person name="Banfield J.F."/>
        </authorList>
    </citation>
    <scope>NUCLEOTIDE SEQUENCE [LARGE SCALE GENOMIC DNA]</scope>
</reference>
<dbReference type="Pfam" id="PF07719">
    <property type="entry name" value="TPR_2"/>
    <property type="match status" value="1"/>
</dbReference>
<evidence type="ECO:0000256" key="1">
    <source>
        <dbReference type="ARBA" id="ARBA00022737"/>
    </source>
</evidence>
<feature type="repeat" description="TPR" evidence="3">
    <location>
        <begin position="91"/>
        <end position="124"/>
    </location>
</feature>
<protein>
    <submittedName>
        <fullName evidence="5">Uncharacterized protein</fullName>
    </submittedName>
</protein>
<dbReference type="AlphaFoldDB" id="A0A1G1KVB7"/>
<dbReference type="PANTHER" id="PTHR44395:SF1">
    <property type="entry name" value="PROTEIN O-MANNOSYL-TRANSFERASE TMTC3"/>
    <property type="match status" value="1"/>
</dbReference>
<evidence type="ECO:0000313" key="5">
    <source>
        <dbReference type="EMBL" id="OGW96825.1"/>
    </source>
</evidence>
<feature type="region of interest" description="Disordered" evidence="4">
    <location>
        <begin position="273"/>
        <end position="299"/>
    </location>
</feature>
<keyword evidence="2 3" id="KW-0802">TPR repeat</keyword>
<name>A0A1G1KVB7_9BACT</name>
<dbReference type="Proteomes" id="UP000178187">
    <property type="component" value="Unassembled WGS sequence"/>
</dbReference>
<proteinExistence type="predicted"/>
<feature type="repeat" description="TPR" evidence="3">
    <location>
        <begin position="226"/>
        <end position="259"/>
    </location>
</feature>
<evidence type="ECO:0000256" key="4">
    <source>
        <dbReference type="SAM" id="MobiDB-lite"/>
    </source>
</evidence>
<keyword evidence="1" id="KW-0677">Repeat</keyword>
<sequence length="352" mass="39637">MLLMSLTFASWGWTEFPPVSHRRESLLQDALEHRGKGEYDLAIENYQKLSKENPNDAKLIRELGVLYFETNNYQEALNSFGRSLELNPNDAETEYNLGQTYLGMNDLSRARSHFERACELKPEHLGATYGLGLVLDATGDPAAAQMFRKVIAKDPQMADAHFHLGSIYYGTNRYLEAENEFQQAVTLQPANISAYYNLGLARIQQEKWESAREAFKQMLEDSAMRPKALYQIAFSYEAQGFNEEAAQYYEEVILLDPSDLDAQEHLQALREHRSLPRDAVNEESADFSDGWQGGAPNQRTYDAMFPDPSYEAGYGQQESGMGGINDAKGALLQSGISMLTQMLSSKMGSKDE</sequence>
<dbReference type="PANTHER" id="PTHR44395">
    <property type="match status" value="1"/>
</dbReference>
<dbReference type="InterPro" id="IPR011990">
    <property type="entry name" value="TPR-like_helical_dom_sf"/>
</dbReference>
<dbReference type="Pfam" id="PF13414">
    <property type="entry name" value="TPR_11"/>
    <property type="match status" value="2"/>
</dbReference>